<feature type="region of interest" description="Disordered" evidence="7">
    <location>
        <begin position="25"/>
        <end position="53"/>
    </location>
</feature>
<evidence type="ECO:0000259" key="8">
    <source>
        <dbReference type="PROSITE" id="PS51032"/>
    </source>
</evidence>
<organism evidence="9 10">
    <name type="scientific">Deinandra increscens subsp. villosa</name>
    <dbReference type="NCBI Taxonomy" id="3103831"/>
    <lineage>
        <taxon>Eukaryota</taxon>
        <taxon>Viridiplantae</taxon>
        <taxon>Streptophyta</taxon>
        <taxon>Embryophyta</taxon>
        <taxon>Tracheophyta</taxon>
        <taxon>Spermatophyta</taxon>
        <taxon>Magnoliopsida</taxon>
        <taxon>eudicotyledons</taxon>
        <taxon>Gunneridae</taxon>
        <taxon>Pentapetalae</taxon>
        <taxon>asterids</taxon>
        <taxon>campanulids</taxon>
        <taxon>Asterales</taxon>
        <taxon>Asteraceae</taxon>
        <taxon>Asteroideae</taxon>
        <taxon>Heliantheae alliance</taxon>
        <taxon>Madieae</taxon>
        <taxon>Madiinae</taxon>
        <taxon>Deinandra</taxon>
    </lineage>
</organism>
<dbReference type="InterPro" id="IPR044808">
    <property type="entry name" value="ERF_plant"/>
</dbReference>
<dbReference type="GO" id="GO:0009873">
    <property type="term" value="P:ethylene-activated signaling pathway"/>
    <property type="evidence" value="ECO:0007669"/>
    <property type="project" value="InterPro"/>
</dbReference>
<dbReference type="CDD" id="cd00018">
    <property type="entry name" value="AP2"/>
    <property type="match status" value="1"/>
</dbReference>
<dbReference type="Pfam" id="PF00847">
    <property type="entry name" value="AP2"/>
    <property type="match status" value="1"/>
</dbReference>
<dbReference type="EMBL" id="JBCNJP010000021">
    <property type="protein sequence ID" value="KAK9058974.1"/>
    <property type="molecule type" value="Genomic_DNA"/>
</dbReference>
<dbReference type="Proteomes" id="UP001408789">
    <property type="component" value="Unassembled WGS sequence"/>
</dbReference>
<name>A0AAP0CTH1_9ASTR</name>
<evidence type="ECO:0000313" key="10">
    <source>
        <dbReference type="Proteomes" id="UP001408789"/>
    </source>
</evidence>
<dbReference type="PROSITE" id="PS51032">
    <property type="entry name" value="AP2_ERF"/>
    <property type="match status" value="1"/>
</dbReference>
<dbReference type="GO" id="GO:0006952">
    <property type="term" value="P:defense response"/>
    <property type="evidence" value="ECO:0007669"/>
    <property type="project" value="UniProtKB-KW"/>
</dbReference>
<evidence type="ECO:0000256" key="7">
    <source>
        <dbReference type="SAM" id="MobiDB-lite"/>
    </source>
</evidence>
<dbReference type="GO" id="GO:0003677">
    <property type="term" value="F:DNA binding"/>
    <property type="evidence" value="ECO:0007669"/>
    <property type="project" value="UniProtKB-KW"/>
</dbReference>
<dbReference type="PANTHER" id="PTHR31190">
    <property type="entry name" value="DNA-BINDING DOMAIN"/>
    <property type="match status" value="1"/>
</dbReference>
<dbReference type="GO" id="GO:0003700">
    <property type="term" value="F:DNA-binding transcription factor activity"/>
    <property type="evidence" value="ECO:0007669"/>
    <property type="project" value="InterPro"/>
</dbReference>
<keyword evidence="6" id="KW-0539">Nucleus</keyword>
<proteinExistence type="predicted"/>
<evidence type="ECO:0000256" key="4">
    <source>
        <dbReference type="ARBA" id="ARBA00023125"/>
    </source>
</evidence>
<feature type="domain" description="AP2/ERF" evidence="8">
    <location>
        <begin position="188"/>
        <end position="246"/>
    </location>
</feature>
<accession>A0AAP0CTH1</accession>
<dbReference type="InterPro" id="IPR016177">
    <property type="entry name" value="DNA-bd_dom_sf"/>
</dbReference>
<comment type="caution">
    <text evidence="9">The sequence shown here is derived from an EMBL/GenBank/DDBJ whole genome shotgun (WGS) entry which is preliminary data.</text>
</comment>
<dbReference type="InterPro" id="IPR001471">
    <property type="entry name" value="AP2/ERF_dom"/>
</dbReference>
<dbReference type="GO" id="GO:0005634">
    <property type="term" value="C:nucleus"/>
    <property type="evidence" value="ECO:0007669"/>
    <property type="project" value="UniProtKB-SubCell"/>
</dbReference>
<keyword evidence="2" id="KW-0611">Plant defense</keyword>
<dbReference type="PANTHER" id="PTHR31190:SF407">
    <property type="entry name" value="ETHYLENE-RESPONSIVE TRANSCRIPTION FACTOR 13-LIKE"/>
    <property type="match status" value="1"/>
</dbReference>
<evidence type="ECO:0000256" key="1">
    <source>
        <dbReference type="ARBA" id="ARBA00004123"/>
    </source>
</evidence>
<evidence type="ECO:0000256" key="2">
    <source>
        <dbReference type="ARBA" id="ARBA00022821"/>
    </source>
</evidence>
<gene>
    <name evidence="9" type="ORF">SSX86_021592</name>
</gene>
<keyword evidence="4" id="KW-0238">DNA-binding</keyword>
<evidence type="ECO:0000256" key="5">
    <source>
        <dbReference type="ARBA" id="ARBA00023163"/>
    </source>
</evidence>
<keyword evidence="5" id="KW-0804">Transcription</keyword>
<dbReference type="FunFam" id="3.30.730.10:FF:000001">
    <property type="entry name" value="Ethylene-responsive transcription factor 2"/>
    <property type="match status" value="1"/>
</dbReference>
<protein>
    <recommendedName>
        <fullName evidence="8">AP2/ERF domain-containing protein</fullName>
    </recommendedName>
</protein>
<dbReference type="InterPro" id="IPR036955">
    <property type="entry name" value="AP2/ERF_dom_sf"/>
</dbReference>
<evidence type="ECO:0000256" key="3">
    <source>
        <dbReference type="ARBA" id="ARBA00023015"/>
    </source>
</evidence>
<evidence type="ECO:0000256" key="6">
    <source>
        <dbReference type="ARBA" id="ARBA00023242"/>
    </source>
</evidence>
<keyword evidence="3" id="KW-0805">Transcription regulation</keyword>
<dbReference type="PRINTS" id="PR00367">
    <property type="entry name" value="ETHRSPELEMNT"/>
</dbReference>
<evidence type="ECO:0000313" key="9">
    <source>
        <dbReference type="EMBL" id="KAK9058974.1"/>
    </source>
</evidence>
<comment type="subcellular location">
    <subcellularLocation>
        <location evidence="1">Nucleus</location>
    </subcellularLocation>
</comment>
<dbReference type="SMART" id="SM00380">
    <property type="entry name" value="AP2"/>
    <property type="match status" value="1"/>
</dbReference>
<dbReference type="SUPFAM" id="SSF54171">
    <property type="entry name" value="DNA-binding domain"/>
    <property type="match status" value="1"/>
</dbReference>
<keyword evidence="10" id="KW-1185">Reference proteome</keyword>
<reference evidence="9 10" key="1">
    <citation type="submission" date="2024-04" db="EMBL/GenBank/DDBJ databases">
        <title>The reference genome of an endangered Asteraceae, Deinandra increscens subsp. villosa, native to the Central Coast of California.</title>
        <authorList>
            <person name="Guilliams M."/>
            <person name="Hasenstab-Lehman K."/>
            <person name="Meyer R."/>
            <person name="Mcevoy S."/>
        </authorList>
    </citation>
    <scope>NUCLEOTIDE SEQUENCE [LARGE SCALE GENOMIC DNA]</scope>
    <source>
        <tissue evidence="9">Leaf</tissue>
    </source>
</reference>
<dbReference type="Gene3D" id="3.30.730.10">
    <property type="entry name" value="AP2/ERF domain"/>
    <property type="match status" value="1"/>
</dbReference>
<sequence length="280" mass="31065">MSESISDSDSAMLEFVRKYLLEDPDVSSPFPATDSTPSDVEQPHYSRSSSFTSPFSFENSIENSIEPSFYVDSFVDSLTSVLSTPSPSSNNSIMDTFFQENGLTSSCSESTQSLSPSYTQSHSSLNLVPELIPDTSNVFQLTNWEGGPSLQTLNSSVSTEKAQFKLDFSLGKVEKIKKNDQRTKDWRRFRGVRRRPWGKFAAEIKNPSKKGARIWLGTFSTPEEAALAYDQAAFKIRGSRAMVNFPHLIGSKAVTPLCSLSKVALECKLKSKGFQTKTEQ</sequence>
<dbReference type="AlphaFoldDB" id="A0AAP0CTH1"/>